<evidence type="ECO:0000256" key="2">
    <source>
        <dbReference type="ARBA" id="ARBA00022980"/>
    </source>
</evidence>
<evidence type="ECO:0000256" key="3">
    <source>
        <dbReference type="ARBA" id="ARBA00023274"/>
    </source>
</evidence>
<sequence length="114" mass="12723">MSLAQLRLKAFDVTALTTCVVGIQELAKVHGVDKPSVVPLPRKCSRFTVLRSPHVYKKAREQFQLVTHSRLMCFDAKEDTTPFVGFLQTLQHTPFPGVQLEWVLRSPSVATSGT</sequence>
<proteinExistence type="inferred from homology"/>
<dbReference type="SUPFAM" id="SSF54999">
    <property type="entry name" value="Ribosomal protein S10"/>
    <property type="match status" value="1"/>
</dbReference>
<feature type="domain" description="Small ribosomal subunit protein uS10" evidence="4">
    <location>
        <begin position="5"/>
        <end position="103"/>
    </location>
</feature>
<dbReference type="GO" id="GO:0003735">
    <property type="term" value="F:structural constituent of ribosome"/>
    <property type="evidence" value="ECO:0007669"/>
    <property type="project" value="InterPro"/>
</dbReference>
<dbReference type="GO" id="GO:0005840">
    <property type="term" value="C:ribosome"/>
    <property type="evidence" value="ECO:0007669"/>
    <property type="project" value="UniProtKB-KW"/>
</dbReference>
<dbReference type="GO" id="GO:1990904">
    <property type="term" value="C:ribonucleoprotein complex"/>
    <property type="evidence" value="ECO:0007669"/>
    <property type="project" value="UniProtKB-KW"/>
</dbReference>
<keyword evidence="3" id="KW-0687">Ribonucleoprotein</keyword>
<protein>
    <submittedName>
        <fullName evidence="5">Ribosomal protein S10</fullName>
    </submittedName>
</protein>
<dbReference type="AlphaFoldDB" id="A0A650AKI6"/>
<dbReference type="InterPro" id="IPR036838">
    <property type="entry name" value="Ribosomal_uS10_dom_sf"/>
</dbReference>
<dbReference type="Gene3D" id="3.30.70.600">
    <property type="entry name" value="Ribosomal protein S10 domain"/>
    <property type="match status" value="1"/>
</dbReference>
<dbReference type="PRINTS" id="PR00971">
    <property type="entry name" value="RIBOSOMALS10"/>
</dbReference>
<evidence type="ECO:0000259" key="4">
    <source>
        <dbReference type="SMART" id="SM01403"/>
    </source>
</evidence>
<dbReference type="InterPro" id="IPR027486">
    <property type="entry name" value="Ribosomal_uS10_dom"/>
</dbReference>
<accession>A0A650AKI6</accession>
<dbReference type="Pfam" id="PF00338">
    <property type="entry name" value="Ribosomal_S10"/>
    <property type="match status" value="1"/>
</dbReference>
<comment type="similarity">
    <text evidence="1">Belongs to the universal ribosomal protein uS10 family.</text>
</comment>
<keyword evidence="2 5" id="KW-0689">Ribosomal protein</keyword>
<keyword evidence="5" id="KW-0496">Mitochondrion</keyword>
<dbReference type="EMBL" id="MN662311">
    <property type="protein sequence ID" value="QGN73919.1"/>
    <property type="molecule type" value="Genomic_DNA"/>
</dbReference>
<dbReference type="InterPro" id="IPR001848">
    <property type="entry name" value="Ribosomal_uS10"/>
</dbReference>
<dbReference type="PANTHER" id="PTHR11700">
    <property type="entry name" value="30S RIBOSOMAL PROTEIN S10 FAMILY MEMBER"/>
    <property type="match status" value="1"/>
</dbReference>
<evidence type="ECO:0000313" key="5">
    <source>
        <dbReference type="EMBL" id="QGN73919.1"/>
    </source>
</evidence>
<gene>
    <name evidence="5" type="primary">rps10</name>
</gene>
<name>A0A650AKI6_9CHLO</name>
<geneLocation type="mitochondrion" evidence="5"/>
<dbReference type="SMART" id="SM01403">
    <property type="entry name" value="Ribosomal_S10"/>
    <property type="match status" value="1"/>
</dbReference>
<dbReference type="GO" id="GO:0006412">
    <property type="term" value="P:translation"/>
    <property type="evidence" value="ECO:0007669"/>
    <property type="project" value="InterPro"/>
</dbReference>
<reference evidence="5" key="1">
    <citation type="submission" date="2019-11" db="EMBL/GenBank/DDBJ databases">
        <title>Complete mitogenomes of the marine picoplanktonic green algae Prasinoderma sp. MBIC 10622 and Prasinococcus capsulatus CCMP 1194 (Palmophyllophyceae).</title>
        <authorList>
            <person name="Turmel M."/>
            <person name="Otis C."/>
            <person name="Lemieux C."/>
        </authorList>
    </citation>
    <scope>NUCLEOTIDE SEQUENCE</scope>
</reference>
<organism evidence="5">
    <name type="scientific">prasinophyte sp. MBIC10622</name>
    <dbReference type="NCBI Taxonomy" id="156113"/>
    <lineage>
        <taxon>Eukaryota</taxon>
        <taxon>Viridiplantae</taxon>
        <taxon>Chlorophyta</taxon>
    </lineage>
</organism>
<dbReference type="HAMAP" id="MF_00508">
    <property type="entry name" value="Ribosomal_uS10"/>
    <property type="match status" value="1"/>
</dbReference>
<evidence type="ECO:0000256" key="1">
    <source>
        <dbReference type="ARBA" id="ARBA00007102"/>
    </source>
</evidence>